<dbReference type="GO" id="GO:0009055">
    <property type="term" value="F:electron transfer activity"/>
    <property type="evidence" value="ECO:0007669"/>
    <property type="project" value="TreeGrafter"/>
</dbReference>
<evidence type="ECO:0000313" key="3">
    <source>
        <dbReference type="Proteomes" id="UP000605259"/>
    </source>
</evidence>
<dbReference type="AlphaFoldDB" id="A0A917AQV6"/>
<comment type="caution">
    <text evidence="2">The sequence shown here is derived from an EMBL/GenBank/DDBJ whole genome shotgun (WGS) entry which is preliminary data.</text>
</comment>
<accession>A0A917AQV6</accession>
<dbReference type="NCBIfam" id="TIGR02196">
    <property type="entry name" value="GlrX_YruB"/>
    <property type="match status" value="1"/>
</dbReference>
<keyword evidence="3" id="KW-1185">Reference proteome</keyword>
<proteinExistence type="predicted"/>
<gene>
    <name evidence="2" type="ORF">GCM10007140_16790</name>
</gene>
<dbReference type="CDD" id="cd02976">
    <property type="entry name" value="NrdH"/>
    <property type="match status" value="1"/>
</dbReference>
<dbReference type="InterPro" id="IPR051548">
    <property type="entry name" value="Grx-like_ET"/>
</dbReference>
<reference evidence="2" key="1">
    <citation type="journal article" date="2014" name="Int. J. Syst. Evol. Microbiol.">
        <title>Complete genome sequence of Corynebacterium casei LMG S-19264T (=DSM 44701T), isolated from a smear-ripened cheese.</title>
        <authorList>
            <consortium name="US DOE Joint Genome Institute (JGI-PGF)"/>
            <person name="Walter F."/>
            <person name="Albersmeier A."/>
            <person name="Kalinowski J."/>
            <person name="Ruckert C."/>
        </authorList>
    </citation>
    <scope>NUCLEOTIDE SEQUENCE</scope>
    <source>
        <strain evidence="2">CGMCC 1.12698</strain>
    </source>
</reference>
<dbReference type="PROSITE" id="PS51354">
    <property type="entry name" value="GLUTAREDOXIN_2"/>
    <property type="match status" value="1"/>
</dbReference>
<dbReference type="PANTHER" id="PTHR34386">
    <property type="entry name" value="GLUTAREDOXIN"/>
    <property type="match status" value="1"/>
</dbReference>
<dbReference type="InterPro" id="IPR011911">
    <property type="entry name" value="GlrX_YruB"/>
</dbReference>
<dbReference type="PANTHER" id="PTHR34386:SF1">
    <property type="entry name" value="GLUTAREDOXIN-LIKE PROTEIN NRDH"/>
    <property type="match status" value="1"/>
</dbReference>
<reference evidence="2" key="2">
    <citation type="submission" date="2020-09" db="EMBL/GenBank/DDBJ databases">
        <authorList>
            <person name="Sun Q."/>
            <person name="Zhou Y."/>
        </authorList>
    </citation>
    <scope>NUCLEOTIDE SEQUENCE</scope>
    <source>
        <strain evidence="2">CGMCC 1.12698</strain>
    </source>
</reference>
<feature type="domain" description="Glutaredoxin" evidence="1">
    <location>
        <begin position="3"/>
        <end position="59"/>
    </location>
</feature>
<organism evidence="2 3">
    <name type="scientific">Priestia taiwanensis</name>
    <dbReference type="NCBI Taxonomy" id="1347902"/>
    <lineage>
        <taxon>Bacteria</taxon>
        <taxon>Bacillati</taxon>
        <taxon>Bacillota</taxon>
        <taxon>Bacilli</taxon>
        <taxon>Bacillales</taxon>
        <taxon>Bacillaceae</taxon>
        <taxon>Priestia</taxon>
    </lineage>
</organism>
<evidence type="ECO:0000313" key="2">
    <source>
        <dbReference type="EMBL" id="GGE67278.1"/>
    </source>
</evidence>
<dbReference type="InterPro" id="IPR036249">
    <property type="entry name" value="Thioredoxin-like_sf"/>
</dbReference>
<protein>
    <submittedName>
        <fullName evidence="2">NrdH-redoxin</fullName>
    </submittedName>
</protein>
<sequence>MKVELYTQPECPPCTIVKQFLQHHGVSYEEFDVKKDTIARNRMVHEYDSFSTPTVVVDSIVVAGFNIEKLQELLGIKE</sequence>
<dbReference type="EMBL" id="BMFK01000001">
    <property type="protein sequence ID" value="GGE67278.1"/>
    <property type="molecule type" value="Genomic_DNA"/>
</dbReference>
<dbReference type="InterPro" id="IPR002109">
    <property type="entry name" value="Glutaredoxin"/>
</dbReference>
<dbReference type="Gene3D" id="3.40.30.10">
    <property type="entry name" value="Glutaredoxin"/>
    <property type="match status" value="1"/>
</dbReference>
<evidence type="ECO:0000259" key="1">
    <source>
        <dbReference type="Pfam" id="PF00462"/>
    </source>
</evidence>
<dbReference type="GO" id="GO:0045454">
    <property type="term" value="P:cell redox homeostasis"/>
    <property type="evidence" value="ECO:0007669"/>
    <property type="project" value="TreeGrafter"/>
</dbReference>
<dbReference type="Proteomes" id="UP000605259">
    <property type="component" value="Unassembled WGS sequence"/>
</dbReference>
<dbReference type="Pfam" id="PF00462">
    <property type="entry name" value="Glutaredoxin"/>
    <property type="match status" value="1"/>
</dbReference>
<dbReference type="SUPFAM" id="SSF52833">
    <property type="entry name" value="Thioredoxin-like"/>
    <property type="match status" value="1"/>
</dbReference>
<name>A0A917AQV6_9BACI</name>